<gene>
    <name evidence="2" type="ORF">CWM47_05575</name>
</gene>
<dbReference type="PANTHER" id="PTHR43265:SF1">
    <property type="entry name" value="ESTERASE ESTD"/>
    <property type="match status" value="1"/>
</dbReference>
<organism evidence="2 3">
    <name type="scientific">Spirosoma pollinicola</name>
    <dbReference type="NCBI Taxonomy" id="2057025"/>
    <lineage>
        <taxon>Bacteria</taxon>
        <taxon>Pseudomonadati</taxon>
        <taxon>Bacteroidota</taxon>
        <taxon>Cytophagia</taxon>
        <taxon>Cytophagales</taxon>
        <taxon>Cytophagaceae</taxon>
        <taxon>Spirosoma</taxon>
    </lineage>
</organism>
<dbReference type="KEGG" id="spir:CWM47_05575"/>
<dbReference type="GO" id="GO:0052689">
    <property type="term" value="F:carboxylic ester hydrolase activity"/>
    <property type="evidence" value="ECO:0007669"/>
    <property type="project" value="TreeGrafter"/>
</dbReference>
<dbReference type="PANTHER" id="PTHR43265">
    <property type="entry name" value="ESTERASE ESTD"/>
    <property type="match status" value="1"/>
</dbReference>
<evidence type="ECO:0000259" key="1">
    <source>
        <dbReference type="Pfam" id="PF12146"/>
    </source>
</evidence>
<evidence type="ECO:0000313" key="2">
    <source>
        <dbReference type="EMBL" id="AUD01324.1"/>
    </source>
</evidence>
<dbReference type="Gene3D" id="3.40.50.1820">
    <property type="entry name" value="alpha/beta hydrolase"/>
    <property type="match status" value="1"/>
</dbReference>
<name>A0A2K8YUR5_9BACT</name>
<feature type="domain" description="Serine aminopeptidase S33" evidence="1">
    <location>
        <begin position="68"/>
        <end position="163"/>
    </location>
</feature>
<dbReference type="SUPFAM" id="SSF53474">
    <property type="entry name" value="alpha/beta-Hydrolases"/>
    <property type="match status" value="1"/>
</dbReference>
<dbReference type="Pfam" id="PF12146">
    <property type="entry name" value="Hydrolase_4"/>
    <property type="match status" value="1"/>
</dbReference>
<evidence type="ECO:0000313" key="3">
    <source>
        <dbReference type="Proteomes" id="UP000232883"/>
    </source>
</evidence>
<dbReference type="InterPro" id="IPR022742">
    <property type="entry name" value="Hydrolase_4"/>
</dbReference>
<dbReference type="AlphaFoldDB" id="A0A2K8YUR5"/>
<dbReference type="InterPro" id="IPR053145">
    <property type="entry name" value="AB_hydrolase_Est10"/>
</dbReference>
<accession>A0A2K8YUR5</accession>
<dbReference type="Proteomes" id="UP000232883">
    <property type="component" value="Chromosome"/>
</dbReference>
<sequence>MQFGMIVFLLCIGRPCLAQTQQSVSFTNGNQVLAGTLTMPPGTGVHPAVLIVLGSGSSNRDGEVEGLRPFQAMTTELVKKGFAVLRYDNRSKGRSPGKPIDESTTTELASDAQVAYRFLKGRKEIDSGRIGIIGHSEGATIAAIAASRIPKIRCLLALNGAALPGYEDILLTTEERLREAGTSDDTIRSYLTNMRLYLGRPASTPLGKRRVATRHIVRFEINRLPVDQRAKITKADIESAVDSQLHEVLSRWEQHYLSLNPANYYQKLRCPVSLIFSDSEVEGLLSKRLSEFRKVFNRVNQAPPIRQIKHADHNLITTDQRPKAVSSAFIKAVVEEAGKLI</sequence>
<keyword evidence="3" id="KW-1185">Reference proteome</keyword>
<reference evidence="2 3" key="1">
    <citation type="submission" date="2017-11" db="EMBL/GenBank/DDBJ databases">
        <title>Taxonomic description and genome sequences of Spirosoma HA7 sp. nov., isolated from pollen microhabitat of Corylus avellana.</title>
        <authorList>
            <person name="Ambika Manirajan B."/>
            <person name="Suarez C."/>
            <person name="Ratering S."/>
            <person name="Geissler-Plaum R."/>
            <person name="Cardinale M."/>
            <person name="Sylvia S."/>
        </authorList>
    </citation>
    <scope>NUCLEOTIDE SEQUENCE [LARGE SCALE GENOMIC DNA]</scope>
    <source>
        <strain evidence="2 3">HA7</strain>
    </source>
</reference>
<dbReference type="EMBL" id="CP025096">
    <property type="protein sequence ID" value="AUD01324.1"/>
    <property type="molecule type" value="Genomic_DNA"/>
</dbReference>
<dbReference type="InterPro" id="IPR029058">
    <property type="entry name" value="AB_hydrolase_fold"/>
</dbReference>
<protein>
    <recommendedName>
        <fullName evidence="1">Serine aminopeptidase S33 domain-containing protein</fullName>
    </recommendedName>
</protein>
<proteinExistence type="predicted"/>